<dbReference type="PANTHER" id="PTHR14237">
    <property type="entry name" value="MOLYBDOPTERIN COFACTOR SULFURASE MOSC"/>
    <property type="match status" value="1"/>
</dbReference>
<dbReference type="Pfam" id="PF00111">
    <property type="entry name" value="Fer2"/>
    <property type="match status" value="1"/>
</dbReference>
<dbReference type="SUPFAM" id="SSF54292">
    <property type="entry name" value="2Fe-2S ferredoxin-like"/>
    <property type="match status" value="1"/>
</dbReference>
<evidence type="ECO:0000259" key="2">
    <source>
        <dbReference type="PROSITE" id="PS51085"/>
    </source>
</evidence>
<dbReference type="RefSeq" id="WP_095499281.1">
    <property type="nucleotide sequence ID" value="NZ_BSPO01000003.1"/>
</dbReference>
<dbReference type="Proteomes" id="UP001157439">
    <property type="component" value="Unassembled WGS sequence"/>
</dbReference>
<feature type="domain" description="MOSC" evidence="3">
    <location>
        <begin position="116"/>
        <end position="263"/>
    </location>
</feature>
<dbReference type="InterPro" id="IPR005302">
    <property type="entry name" value="MoCF_Sase_C"/>
</dbReference>
<keyword evidence="1" id="KW-0830">Ubiquinone</keyword>
<dbReference type="AlphaFoldDB" id="A0AA37TY69"/>
<dbReference type="PROSITE" id="PS00197">
    <property type="entry name" value="2FE2S_FER_1"/>
    <property type="match status" value="1"/>
</dbReference>
<comment type="caution">
    <text evidence="4">The sequence shown here is derived from an EMBL/GenBank/DDBJ whole genome shotgun (WGS) entry which is preliminary data.</text>
</comment>
<dbReference type="PROSITE" id="PS51085">
    <property type="entry name" value="2FE2S_FER_2"/>
    <property type="match status" value="1"/>
</dbReference>
<feature type="domain" description="2Fe-2S ferredoxin-type" evidence="2">
    <location>
        <begin position="296"/>
        <end position="381"/>
    </location>
</feature>
<dbReference type="SUPFAM" id="SSF141673">
    <property type="entry name" value="MOSC N-terminal domain-like"/>
    <property type="match status" value="1"/>
</dbReference>
<dbReference type="PANTHER" id="PTHR14237:SF19">
    <property type="entry name" value="MITOCHONDRIAL AMIDOXIME REDUCING COMPONENT 1"/>
    <property type="match status" value="1"/>
</dbReference>
<evidence type="ECO:0000313" key="5">
    <source>
        <dbReference type="Proteomes" id="UP001157439"/>
    </source>
</evidence>
<dbReference type="SUPFAM" id="SSF50800">
    <property type="entry name" value="PK beta-barrel domain-like"/>
    <property type="match status" value="1"/>
</dbReference>
<dbReference type="GO" id="GO:0030170">
    <property type="term" value="F:pyridoxal phosphate binding"/>
    <property type="evidence" value="ECO:0007669"/>
    <property type="project" value="InterPro"/>
</dbReference>
<dbReference type="Gene3D" id="3.10.20.30">
    <property type="match status" value="1"/>
</dbReference>
<dbReference type="EMBL" id="BSPO01000003">
    <property type="protein sequence ID" value="GLS84475.1"/>
    <property type="molecule type" value="Genomic_DNA"/>
</dbReference>
<dbReference type="CDD" id="cd00207">
    <property type="entry name" value="fer2"/>
    <property type="match status" value="1"/>
</dbReference>
<dbReference type="InterPro" id="IPR012675">
    <property type="entry name" value="Beta-grasp_dom_sf"/>
</dbReference>
<name>A0AA37TY69_9GAMM</name>
<dbReference type="GO" id="GO:0003824">
    <property type="term" value="F:catalytic activity"/>
    <property type="evidence" value="ECO:0007669"/>
    <property type="project" value="InterPro"/>
</dbReference>
<reference evidence="4 5" key="1">
    <citation type="journal article" date="2014" name="Int. J. Syst. Evol. Microbiol.">
        <title>Complete genome sequence of Corynebacterium casei LMG S-19264T (=DSM 44701T), isolated from a smear-ripened cheese.</title>
        <authorList>
            <consortium name="US DOE Joint Genome Institute (JGI-PGF)"/>
            <person name="Walter F."/>
            <person name="Albersmeier A."/>
            <person name="Kalinowski J."/>
            <person name="Ruckert C."/>
        </authorList>
    </citation>
    <scope>NUCLEOTIDE SEQUENCE [LARGE SCALE GENOMIC DNA]</scope>
    <source>
        <strain evidence="4 5">NBRC 112785</strain>
    </source>
</reference>
<dbReference type="PROSITE" id="PS51340">
    <property type="entry name" value="MOSC"/>
    <property type="match status" value="1"/>
</dbReference>
<dbReference type="GO" id="GO:0051537">
    <property type="term" value="F:2 iron, 2 sulfur cluster binding"/>
    <property type="evidence" value="ECO:0007669"/>
    <property type="project" value="InterPro"/>
</dbReference>
<dbReference type="Pfam" id="PF03473">
    <property type="entry name" value="MOSC"/>
    <property type="match status" value="1"/>
</dbReference>
<evidence type="ECO:0000313" key="4">
    <source>
        <dbReference type="EMBL" id="GLS84475.1"/>
    </source>
</evidence>
<protein>
    <submittedName>
        <fullName evidence="4">(2Fe-2S)-binding protein</fullName>
    </submittedName>
</protein>
<sequence length="390" mass="43080">MTSRLSQICCYPVKSAKGHSLDQGYISAEGLHFDRRFMVAKANGDMVTARTHPQLVLINVAFDGYLLKLGYPNHGDIKYTLQSKPMTPHPATVWGDNFSAYHVSESIDQWLSVIANEPVKLLYCGEQSNRHGAEINQSLSMADGYPLLLISQGSLDELNRRSPDTHSMDQFRPNLVVDCSEPFIEDSWDIIEIGSVRFKVAKPCSRCNFTTVNPNTGRYHPQQQPLITLSEFRADERGEVMFGQNLIALNEGEIKRGDALKVISHKTAPVYHDDATSTNRTPSQQITAQKKQAQRTELDITINGQRFRGNNHSSILEQAIAAGIKVPFKCRAGKCGTCAMTLISGEVDSSAMATATTTDDQILSCSCTALSNVELALEPPVMNKNNRKTS</sequence>
<dbReference type="InterPro" id="IPR011037">
    <property type="entry name" value="Pyrv_Knase-like_insert_dom_sf"/>
</dbReference>
<accession>A0AA37TY69</accession>
<dbReference type="InterPro" id="IPR036010">
    <property type="entry name" value="2Fe-2S_ferredoxin-like_sf"/>
</dbReference>
<dbReference type="InterPro" id="IPR005303">
    <property type="entry name" value="MOCOS_middle"/>
</dbReference>
<dbReference type="InterPro" id="IPR006058">
    <property type="entry name" value="2Fe2S_fd_BS"/>
</dbReference>
<dbReference type="GO" id="GO:0030151">
    <property type="term" value="F:molybdenum ion binding"/>
    <property type="evidence" value="ECO:0007669"/>
    <property type="project" value="InterPro"/>
</dbReference>
<evidence type="ECO:0000256" key="1">
    <source>
        <dbReference type="ARBA" id="ARBA00023075"/>
    </source>
</evidence>
<keyword evidence="5" id="KW-1185">Reference proteome</keyword>
<organism evidence="4 5">
    <name type="scientific">Paraferrimonas haliotis</name>
    <dbReference type="NCBI Taxonomy" id="2013866"/>
    <lineage>
        <taxon>Bacteria</taxon>
        <taxon>Pseudomonadati</taxon>
        <taxon>Pseudomonadota</taxon>
        <taxon>Gammaproteobacteria</taxon>
        <taxon>Alteromonadales</taxon>
        <taxon>Ferrimonadaceae</taxon>
        <taxon>Paraferrimonas</taxon>
    </lineage>
</organism>
<dbReference type="Pfam" id="PF03476">
    <property type="entry name" value="MOSC_N"/>
    <property type="match status" value="1"/>
</dbReference>
<proteinExistence type="predicted"/>
<dbReference type="InterPro" id="IPR001041">
    <property type="entry name" value="2Fe-2S_ferredoxin-type"/>
</dbReference>
<gene>
    <name evidence="4" type="primary">ycbX</name>
    <name evidence="4" type="ORF">GCM10007894_24520</name>
</gene>
<evidence type="ECO:0000259" key="3">
    <source>
        <dbReference type="PROSITE" id="PS51340"/>
    </source>
</evidence>